<evidence type="ECO:0000313" key="2">
    <source>
        <dbReference type="Proteomes" id="UP000198761"/>
    </source>
</evidence>
<name>A0A1H8JAH3_9RHOB</name>
<proteinExistence type="predicted"/>
<dbReference type="EMBL" id="FOCE01000007">
    <property type="protein sequence ID" value="SEN77197.1"/>
    <property type="molecule type" value="Genomic_DNA"/>
</dbReference>
<dbReference type="OrthoDB" id="8373799at2"/>
<evidence type="ECO:0000313" key="1">
    <source>
        <dbReference type="EMBL" id="SEN77197.1"/>
    </source>
</evidence>
<sequence>MQITLTPMRCDEALSLHRAGDVLTINGTAYDFTPLAEGAVLPRAAVACPWLASDVKRNGGVIHLTLILPHGPIPWPAPPEAEVVIHPAPIHVTEDGPVALPSYTPEVVA</sequence>
<dbReference type="STRING" id="933059.SAMN04488103_107183"/>
<reference evidence="1 2" key="1">
    <citation type="submission" date="2016-10" db="EMBL/GenBank/DDBJ databases">
        <authorList>
            <person name="de Groot N.N."/>
        </authorList>
    </citation>
    <scope>NUCLEOTIDE SEQUENCE [LARGE SCALE GENOMIC DNA]</scope>
    <source>
        <strain evidence="1 2">DSM 3857</strain>
    </source>
</reference>
<keyword evidence="2" id="KW-1185">Reference proteome</keyword>
<dbReference type="Proteomes" id="UP000198761">
    <property type="component" value="Unassembled WGS sequence"/>
</dbReference>
<dbReference type="RefSeq" id="WP_091302192.1">
    <property type="nucleotide sequence ID" value="NZ_FOCE01000007.1"/>
</dbReference>
<dbReference type="AlphaFoldDB" id="A0A1H8JAH3"/>
<accession>A0A1H8JAH3</accession>
<gene>
    <name evidence="1" type="ORF">SAMN04488103_107183</name>
</gene>
<organism evidence="1 2">
    <name type="scientific">Gemmobacter aquatilis</name>
    <dbReference type="NCBI Taxonomy" id="933059"/>
    <lineage>
        <taxon>Bacteria</taxon>
        <taxon>Pseudomonadati</taxon>
        <taxon>Pseudomonadota</taxon>
        <taxon>Alphaproteobacteria</taxon>
        <taxon>Rhodobacterales</taxon>
        <taxon>Paracoccaceae</taxon>
        <taxon>Gemmobacter</taxon>
    </lineage>
</organism>
<protein>
    <submittedName>
        <fullName evidence="1">Uncharacterized protein</fullName>
    </submittedName>
</protein>